<dbReference type="Proteomes" id="UP000010111">
    <property type="component" value="Chromosome"/>
</dbReference>
<reference evidence="1 2" key="1">
    <citation type="journal article" date="2011" name="J. Bacteriol.">
        <title>Genome Sequence of the Ruminal Bacterium Megasphaera elsdenii.</title>
        <authorList>
            <person name="Marx H."/>
            <person name="Graf A.B."/>
            <person name="Tatto N."/>
            <person name="Thallinger G.G."/>
            <person name="Mattanovich D."/>
            <person name="Sauer M."/>
        </authorList>
    </citation>
    <scope>NUCLEOTIDE SEQUENCE [LARGE SCALE GENOMIC DNA]</scope>
    <source>
        <strain evidence="1 2">DSM 20460</strain>
    </source>
</reference>
<name>G0VSA6_MEGEL</name>
<protein>
    <submittedName>
        <fullName evidence="1">Uncharacterized protein</fullName>
    </submittedName>
</protein>
<dbReference type="EMBL" id="HE576794">
    <property type="protein sequence ID" value="CCC74146.1"/>
    <property type="molecule type" value="Genomic_DNA"/>
</dbReference>
<dbReference type="STRING" id="1064535.MELS_1928"/>
<keyword evidence="2" id="KW-1185">Reference proteome</keyword>
<gene>
    <name evidence="1" type="ORF">MELS_1928</name>
</gene>
<dbReference type="RefSeq" id="WP_014016871.1">
    <property type="nucleotide sequence ID" value="NC_015873.1"/>
</dbReference>
<evidence type="ECO:0000313" key="2">
    <source>
        <dbReference type="Proteomes" id="UP000010111"/>
    </source>
</evidence>
<dbReference type="KEGG" id="med:MELS_1928"/>
<dbReference type="HOGENOM" id="CLU_1208643_0_0_9"/>
<proteinExistence type="predicted"/>
<organism evidence="1 2">
    <name type="scientific">Megasphaera elsdenii DSM 20460</name>
    <dbReference type="NCBI Taxonomy" id="1064535"/>
    <lineage>
        <taxon>Bacteria</taxon>
        <taxon>Bacillati</taxon>
        <taxon>Bacillota</taxon>
        <taxon>Negativicutes</taxon>
        <taxon>Veillonellales</taxon>
        <taxon>Veillonellaceae</taxon>
        <taxon>Megasphaera</taxon>
    </lineage>
</organism>
<sequence length="229" mass="25685">MGKSKTEYHERPLSPEERQLYAQQVQYMQTIQPGIDALIAKGMSNIKKTYDPDWGKVFDTYSSNIQDILDRQANLLDGNLPSQWQTARQNYYNRLYENTMGQGLQQMAKNGVVGSSRMNTATNDWQKNLSAQMSKDYTNDVNLYNNLLNTRESWLQNGFNTQAQAAEQSRRQATDYFNAARGTQQSNTAALSAIGNNENGRGYLTQSGGGFGNLLGGLVDMGSSFFGRR</sequence>
<dbReference type="AlphaFoldDB" id="G0VSA6"/>
<accession>G0VSA6</accession>
<dbReference type="eggNOG" id="ENOG503418H">
    <property type="taxonomic scope" value="Bacteria"/>
</dbReference>
<dbReference type="GeneID" id="97492517"/>
<evidence type="ECO:0000313" key="1">
    <source>
        <dbReference type="EMBL" id="CCC74146.1"/>
    </source>
</evidence>